<accession>A0AAV4NHI1</accession>
<keyword evidence="2" id="KW-1185">Reference proteome</keyword>
<feature type="non-terminal residue" evidence="1">
    <location>
        <position position="29"/>
    </location>
</feature>
<name>A0AAV4NHI1_9ARAC</name>
<organism evidence="1 2">
    <name type="scientific">Caerostris darwini</name>
    <dbReference type="NCBI Taxonomy" id="1538125"/>
    <lineage>
        <taxon>Eukaryota</taxon>
        <taxon>Metazoa</taxon>
        <taxon>Ecdysozoa</taxon>
        <taxon>Arthropoda</taxon>
        <taxon>Chelicerata</taxon>
        <taxon>Arachnida</taxon>
        <taxon>Araneae</taxon>
        <taxon>Araneomorphae</taxon>
        <taxon>Entelegynae</taxon>
        <taxon>Araneoidea</taxon>
        <taxon>Araneidae</taxon>
        <taxon>Caerostris</taxon>
    </lineage>
</organism>
<protein>
    <submittedName>
        <fullName evidence="1">Uncharacterized protein</fullName>
    </submittedName>
</protein>
<evidence type="ECO:0000313" key="1">
    <source>
        <dbReference type="EMBL" id="GIX83186.1"/>
    </source>
</evidence>
<comment type="caution">
    <text evidence="1">The sequence shown here is derived from an EMBL/GenBank/DDBJ whole genome shotgun (WGS) entry which is preliminary data.</text>
</comment>
<evidence type="ECO:0000313" key="2">
    <source>
        <dbReference type="Proteomes" id="UP001054837"/>
    </source>
</evidence>
<dbReference type="Proteomes" id="UP001054837">
    <property type="component" value="Unassembled WGS sequence"/>
</dbReference>
<dbReference type="EMBL" id="BPLQ01001580">
    <property type="protein sequence ID" value="GIX83186.1"/>
    <property type="molecule type" value="Genomic_DNA"/>
</dbReference>
<dbReference type="AlphaFoldDB" id="A0AAV4NHI1"/>
<sequence length="29" mass="3188">MRSLFIIPSSSLFRVGLELSPSAETLAHK</sequence>
<proteinExistence type="predicted"/>
<gene>
    <name evidence="1" type="ORF">CDAR_121391</name>
</gene>
<reference evidence="1 2" key="1">
    <citation type="submission" date="2021-06" db="EMBL/GenBank/DDBJ databases">
        <title>Caerostris darwini draft genome.</title>
        <authorList>
            <person name="Kono N."/>
            <person name="Arakawa K."/>
        </authorList>
    </citation>
    <scope>NUCLEOTIDE SEQUENCE [LARGE SCALE GENOMIC DNA]</scope>
</reference>